<feature type="region of interest" description="Disordered" evidence="1">
    <location>
        <begin position="1"/>
        <end position="22"/>
    </location>
</feature>
<name>A0A4Z2FR97_9TELE</name>
<protein>
    <submittedName>
        <fullName evidence="2">LIM domain-binding protein 2</fullName>
    </submittedName>
</protein>
<evidence type="ECO:0000313" key="2">
    <source>
        <dbReference type="EMBL" id="TNN43380.1"/>
    </source>
</evidence>
<dbReference type="Proteomes" id="UP000314294">
    <property type="component" value="Unassembled WGS sequence"/>
</dbReference>
<reference evidence="2 3" key="1">
    <citation type="submission" date="2019-03" db="EMBL/GenBank/DDBJ databases">
        <title>First draft genome of Liparis tanakae, snailfish: a comprehensive survey of snailfish specific genes.</title>
        <authorList>
            <person name="Kim W."/>
            <person name="Song I."/>
            <person name="Jeong J.-H."/>
            <person name="Kim D."/>
            <person name="Kim S."/>
            <person name="Ryu S."/>
            <person name="Song J.Y."/>
            <person name="Lee S.K."/>
        </authorList>
    </citation>
    <scope>NUCLEOTIDE SEQUENCE [LARGE SCALE GENOMIC DNA]</scope>
    <source>
        <tissue evidence="2">Muscle</tissue>
    </source>
</reference>
<dbReference type="AlphaFoldDB" id="A0A4Z2FR97"/>
<dbReference type="EMBL" id="SRLO01000970">
    <property type="protein sequence ID" value="TNN43380.1"/>
    <property type="molecule type" value="Genomic_DNA"/>
</dbReference>
<evidence type="ECO:0000256" key="1">
    <source>
        <dbReference type="SAM" id="MobiDB-lite"/>
    </source>
</evidence>
<gene>
    <name evidence="2" type="primary">LDB2_0</name>
    <name evidence="2" type="ORF">EYF80_046431</name>
</gene>
<feature type="compositionally biased region" description="Basic and acidic residues" evidence="1">
    <location>
        <begin position="8"/>
        <end position="18"/>
    </location>
</feature>
<comment type="caution">
    <text evidence="2">The sequence shown here is derived from an EMBL/GenBank/DDBJ whole genome shotgun (WGS) entry which is preliminary data.</text>
</comment>
<evidence type="ECO:0000313" key="3">
    <source>
        <dbReference type="Proteomes" id="UP000314294"/>
    </source>
</evidence>
<keyword evidence="3" id="KW-1185">Reference proteome</keyword>
<sequence>MAPSVSRGGREGSEDHVHIRGPRGSFSGPVRLRCSFSSVLQIRKMKMKEAALTLLSMDPDSIATLLDGDAANCPHLESARRLSAREGNAVVCHDVSEGISVGPTLESDSLWWDAFATEFFEEDATLTLSFCLEDGPKRYSKCIVIRFFFYEEESISSDNTHLPTRPEF</sequence>
<proteinExistence type="predicted"/>
<dbReference type="OrthoDB" id="8949505at2759"/>
<organism evidence="2 3">
    <name type="scientific">Liparis tanakae</name>
    <name type="common">Tanaka's snailfish</name>
    <dbReference type="NCBI Taxonomy" id="230148"/>
    <lineage>
        <taxon>Eukaryota</taxon>
        <taxon>Metazoa</taxon>
        <taxon>Chordata</taxon>
        <taxon>Craniata</taxon>
        <taxon>Vertebrata</taxon>
        <taxon>Euteleostomi</taxon>
        <taxon>Actinopterygii</taxon>
        <taxon>Neopterygii</taxon>
        <taxon>Teleostei</taxon>
        <taxon>Neoteleostei</taxon>
        <taxon>Acanthomorphata</taxon>
        <taxon>Eupercaria</taxon>
        <taxon>Perciformes</taxon>
        <taxon>Cottioidei</taxon>
        <taxon>Cottales</taxon>
        <taxon>Liparidae</taxon>
        <taxon>Liparis</taxon>
    </lineage>
</organism>
<accession>A0A4Z2FR97</accession>